<evidence type="ECO:0000313" key="11">
    <source>
        <dbReference type="Proteomes" id="UP000268033"/>
    </source>
</evidence>
<keyword evidence="6 7" id="KW-0413">Isomerase</keyword>
<evidence type="ECO:0000256" key="2">
    <source>
        <dbReference type="ARBA" id="ARBA00002388"/>
    </source>
</evidence>
<dbReference type="GO" id="GO:0006457">
    <property type="term" value="P:protein folding"/>
    <property type="evidence" value="ECO:0007669"/>
    <property type="project" value="InterPro"/>
</dbReference>
<dbReference type="EC" id="5.2.1.8" evidence="8"/>
<keyword evidence="4" id="KW-0732">Signal</keyword>
<comment type="function">
    <text evidence="2">PPIases accelerate the folding of proteins. It catalyzes the cis-trans isomerization of proline imidic peptide bonds in oligopeptides.</text>
</comment>
<dbReference type="FunFam" id="3.10.50.40:FF:000045">
    <property type="entry name" value="Peptidyl-prolyl cis-trans isomerase"/>
    <property type="match status" value="1"/>
</dbReference>
<dbReference type="RefSeq" id="WP_050659297.1">
    <property type="nucleotide sequence ID" value="NZ_JBLXAC010000016.1"/>
</dbReference>
<evidence type="ECO:0000256" key="1">
    <source>
        <dbReference type="ARBA" id="ARBA00000971"/>
    </source>
</evidence>
<dbReference type="Proteomes" id="UP000268033">
    <property type="component" value="Unassembled WGS sequence"/>
</dbReference>
<proteinExistence type="inferred from homology"/>
<dbReference type="EMBL" id="RJUL01000008">
    <property type="protein sequence ID" value="ROQ23396.1"/>
    <property type="molecule type" value="Genomic_DNA"/>
</dbReference>
<dbReference type="GO" id="GO:0003755">
    <property type="term" value="F:peptidyl-prolyl cis-trans isomerase activity"/>
    <property type="evidence" value="ECO:0007669"/>
    <property type="project" value="UniProtKB-UniRule"/>
</dbReference>
<dbReference type="PROSITE" id="PS50059">
    <property type="entry name" value="FKBP_PPIASE"/>
    <property type="match status" value="1"/>
</dbReference>
<evidence type="ECO:0000256" key="5">
    <source>
        <dbReference type="ARBA" id="ARBA00023110"/>
    </source>
</evidence>
<dbReference type="NCBIfam" id="NF008150">
    <property type="entry name" value="PRK10902.1"/>
    <property type="match status" value="1"/>
</dbReference>
<dbReference type="Pfam" id="PF01346">
    <property type="entry name" value="FKBP_N"/>
    <property type="match status" value="1"/>
</dbReference>
<dbReference type="InterPro" id="IPR001179">
    <property type="entry name" value="PPIase_FKBP_dom"/>
</dbReference>
<dbReference type="OrthoDB" id="9814548at2"/>
<dbReference type="Pfam" id="PF00254">
    <property type="entry name" value="FKBP_C"/>
    <property type="match status" value="1"/>
</dbReference>
<protein>
    <recommendedName>
        <fullName evidence="8">Peptidyl-prolyl cis-trans isomerase</fullName>
        <ecNumber evidence="8">5.2.1.8</ecNumber>
    </recommendedName>
</protein>
<accession>A0A3N1PFU8</accession>
<gene>
    <name evidence="10" type="ORF">EDC28_108134</name>
</gene>
<comment type="similarity">
    <text evidence="3 8">Belongs to the FKBP-type PPIase family.</text>
</comment>
<organism evidence="10 11">
    <name type="scientific">Gallaecimonas pentaromativorans</name>
    <dbReference type="NCBI Taxonomy" id="584787"/>
    <lineage>
        <taxon>Bacteria</taxon>
        <taxon>Pseudomonadati</taxon>
        <taxon>Pseudomonadota</taxon>
        <taxon>Gammaproteobacteria</taxon>
        <taxon>Enterobacterales</taxon>
        <taxon>Gallaecimonadaceae</taxon>
        <taxon>Gallaecimonas</taxon>
    </lineage>
</organism>
<evidence type="ECO:0000256" key="4">
    <source>
        <dbReference type="ARBA" id="ARBA00022729"/>
    </source>
</evidence>
<evidence type="ECO:0000259" key="9">
    <source>
        <dbReference type="PROSITE" id="PS50059"/>
    </source>
</evidence>
<evidence type="ECO:0000256" key="8">
    <source>
        <dbReference type="RuleBase" id="RU003915"/>
    </source>
</evidence>
<feature type="domain" description="PPIase FKBP-type" evidence="9">
    <location>
        <begin position="160"/>
        <end position="245"/>
    </location>
</feature>
<dbReference type="PANTHER" id="PTHR43811:SF19">
    <property type="entry name" value="39 KDA FK506-BINDING NUCLEAR PROTEIN"/>
    <property type="match status" value="1"/>
</dbReference>
<dbReference type="Gene3D" id="3.10.50.40">
    <property type="match status" value="1"/>
</dbReference>
<dbReference type="PANTHER" id="PTHR43811">
    <property type="entry name" value="FKBP-TYPE PEPTIDYL-PROLYL CIS-TRANS ISOMERASE FKPA"/>
    <property type="match status" value="1"/>
</dbReference>
<keyword evidence="5 7" id="KW-0697">Rotamase</keyword>
<dbReference type="InterPro" id="IPR036944">
    <property type="entry name" value="PPIase_FKBP_N_sf"/>
</dbReference>
<comment type="catalytic activity">
    <reaction evidence="1 7 8">
        <text>[protein]-peptidylproline (omega=180) = [protein]-peptidylproline (omega=0)</text>
        <dbReference type="Rhea" id="RHEA:16237"/>
        <dbReference type="Rhea" id="RHEA-COMP:10747"/>
        <dbReference type="Rhea" id="RHEA-COMP:10748"/>
        <dbReference type="ChEBI" id="CHEBI:83833"/>
        <dbReference type="ChEBI" id="CHEBI:83834"/>
        <dbReference type="EC" id="5.2.1.8"/>
    </reaction>
</comment>
<keyword evidence="11" id="KW-1185">Reference proteome</keyword>
<dbReference type="PROSITE" id="PS51257">
    <property type="entry name" value="PROKAR_LIPOPROTEIN"/>
    <property type="match status" value="1"/>
</dbReference>
<dbReference type="Gene3D" id="1.10.287.460">
    <property type="entry name" value="Peptidyl-prolyl cis-trans isomerase, FKBP-type, N-terminal domain"/>
    <property type="match status" value="1"/>
</dbReference>
<dbReference type="AlphaFoldDB" id="A0A3N1PFU8"/>
<name>A0A3N1PFU8_9GAMM</name>
<dbReference type="SUPFAM" id="SSF54534">
    <property type="entry name" value="FKBP-like"/>
    <property type="match status" value="1"/>
</dbReference>
<evidence type="ECO:0000256" key="7">
    <source>
        <dbReference type="PROSITE-ProRule" id="PRU00277"/>
    </source>
</evidence>
<dbReference type="InterPro" id="IPR000774">
    <property type="entry name" value="PPIase_FKBP_N"/>
</dbReference>
<evidence type="ECO:0000256" key="3">
    <source>
        <dbReference type="ARBA" id="ARBA00006577"/>
    </source>
</evidence>
<dbReference type="STRING" id="584787.GCA_001247655_03840"/>
<sequence>MKPWFKLAVIPAFVLAVTACQQKEEKTDKATDTKVELKSDQEKQAYAIGSSIAEYIRTTMEKQEELGIKLDKELVIAGFEDGIHNKAQLDEDTVKTQLQALDKAASEKMATKAKEEADKNKAAGEKYLAENAKKDGVKVTKSGLQYEVLKEGTGEHPKATDRVTVNYKGTLTDGTQFDSSYDRGEPITFALNRVIPGWTEGVQLMTVGSKYRFVIPADLAYGDRNMQTIPPNSVLVFEVELLGIDKGDKADESKAEKPKAEAKK</sequence>
<reference evidence="10 11" key="1">
    <citation type="submission" date="2018-11" db="EMBL/GenBank/DDBJ databases">
        <title>Genomic Encyclopedia of Type Strains, Phase IV (KMG-IV): sequencing the most valuable type-strain genomes for metagenomic binning, comparative biology and taxonomic classification.</title>
        <authorList>
            <person name="Goeker M."/>
        </authorList>
    </citation>
    <scope>NUCLEOTIDE SEQUENCE [LARGE SCALE GENOMIC DNA]</scope>
    <source>
        <strain evidence="10 11">DSM 21945</strain>
    </source>
</reference>
<comment type="caution">
    <text evidence="10">The sequence shown here is derived from an EMBL/GenBank/DDBJ whole genome shotgun (WGS) entry which is preliminary data.</text>
</comment>
<evidence type="ECO:0000256" key="6">
    <source>
        <dbReference type="ARBA" id="ARBA00023235"/>
    </source>
</evidence>
<evidence type="ECO:0000313" key="10">
    <source>
        <dbReference type="EMBL" id="ROQ23396.1"/>
    </source>
</evidence>
<dbReference type="InterPro" id="IPR046357">
    <property type="entry name" value="PPIase_dom_sf"/>
</dbReference>